<comment type="caution">
    <text evidence="3">The sequence shown here is derived from an EMBL/GenBank/DDBJ whole genome shotgun (WGS) entry which is preliminary data.</text>
</comment>
<proteinExistence type="predicted"/>
<evidence type="ECO:0000313" key="3">
    <source>
        <dbReference type="EMBL" id="OEG69099.1"/>
    </source>
</evidence>
<evidence type="ECO:0000313" key="4">
    <source>
        <dbReference type="Proteomes" id="UP000095237"/>
    </source>
</evidence>
<dbReference type="InterPro" id="IPR016195">
    <property type="entry name" value="Pol/histidinol_Pase-like"/>
</dbReference>
<dbReference type="SMART" id="SM00481">
    <property type="entry name" value="POLIIIAc"/>
    <property type="match status" value="1"/>
</dbReference>
<sequence>MAAEFVHLHNHTEYSLLDGACRLIDDKGNPSELFNLIAKEYKMPALAITDHGNMYGAMEFYWAAKQSGIKPIIGCEVYVAPKSRFDKKNINRTTEDNVNYHHLTLLAKDFEGYQNLMRIVSAGFTEGFYYKPRVDKEVLKKYGRGLIALSGCLAGEVASALLKGNNEKAQNAAIEYRDIFSKDNFYIEIMDNGLENQKKIIPNLIELSKNTAIPLVATNDCHFLKKEDAEIHDILLCIGTGKMLNDTKRLHFDSDLFYYRSAEDMIKTFPLCLKR</sequence>
<feature type="domain" description="Polymerase/histidinol phosphatase N-terminal" evidence="2">
    <location>
        <begin position="6"/>
        <end position="81"/>
    </location>
</feature>
<protein>
    <recommendedName>
        <fullName evidence="1">DNA polymerase III subunit alpha</fullName>
    </recommendedName>
</protein>
<dbReference type="InterPro" id="IPR004805">
    <property type="entry name" value="DnaE2/DnaE/PolC"/>
</dbReference>
<dbReference type="CDD" id="cd12113">
    <property type="entry name" value="PHP_PolIIIA_DnaE3"/>
    <property type="match status" value="1"/>
</dbReference>
<dbReference type="EMBL" id="LNVX01000854">
    <property type="protein sequence ID" value="OEG69099.1"/>
    <property type="molecule type" value="Genomic_DNA"/>
</dbReference>
<evidence type="ECO:0000259" key="2">
    <source>
        <dbReference type="SMART" id="SM00481"/>
    </source>
</evidence>
<keyword evidence="4" id="KW-1185">Reference proteome</keyword>
<gene>
    <name evidence="3" type="ORF">ATZ36_11550</name>
</gene>
<accession>A0A1E5IF23</accession>
<evidence type="ECO:0000256" key="1">
    <source>
        <dbReference type="ARBA" id="ARBA00019114"/>
    </source>
</evidence>
<reference evidence="3 4" key="1">
    <citation type="submission" date="2015-11" db="EMBL/GenBank/DDBJ databases">
        <title>Evidence for parallel genomic evolution in an endosymbiosis of termite gut flagellates.</title>
        <authorList>
            <person name="Zheng H."/>
        </authorList>
    </citation>
    <scope>NUCLEOTIDE SEQUENCE [LARGE SCALE GENOMIC DNA]</scope>
    <source>
        <strain evidence="3 4">CET450</strain>
    </source>
</reference>
<dbReference type="PANTHER" id="PTHR32294:SF0">
    <property type="entry name" value="DNA POLYMERASE III SUBUNIT ALPHA"/>
    <property type="match status" value="1"/>
</dbReference>
<dbReference type="GO" id="GO:0008408">
    <property type="term" value="F:3'-5' exonuclease activity"/>
    <property type="evidence" value="ECO:0007669"/>
    <property type="project" value="InterPro"/>
</dbReference>
<dbReference type="InterPro" id="IPR003141">
    <property type="entry name" value="Pol/His_phosphatase_N"/>
</dbReference>
<dbReference type="InterPro" id="IPR004013">
    <property type="entry name" value="PHP_dom"/>
</dbReference>
<dbReference type="SUPFAM" id="SSF89550">
    <property type="entry name" value="PHP domain-like"/>
    <property type="match status" value="1"/>
</dbReference>
<dbReference type="PANTHER" id="PTHR32294">
    <property type="entry name" value="DNA POLYMERASE III SUBUNIT ALPHA"/>
    <property type="match status" value="1"/>
</dbReference>
<dbReference type="Proteomes" id="UP000095237">
    <property type="component" value="Unassembled WGS sequence"/>
</dbReference>
<dbReference type="AlphaFoldDB" id="A0A1E5IF23"/>
<organism evidence="3 4">
    <name type="scientific">Endomicrobium trichonymphae</name>
    <dbReference type="NCBI Taxonomy" id="1408204"/>
    <lineage>
        <taxon>Bacteria</taxon>
        <taxon>Pseudomonadati</taxon>
        <taxon>Elusimicrobiota</taxon>
        <taxon>Endomicrobiia</taxon>
        <taxon>Endomicrobiales</taxon>
        <taxon>Endomicrobiaceae</taxon>
        <taxon>Candidatus Endomicrobiellum</taxon>
    </lineage>
</organism>
<dbReference type="Pfam" id="PF02811">
    <property type="entry name" value="PHP"/>
    <property type="match status" value="1"/>
</dbReference>
<name>A0A1E5IF23_ENDTX</name>
<dbReference type="Gene3D" id="3.20.20.140">
    <property type="entry name" value="Metal-dependent hydrolases"/>
    <property type="match status" value="1"/>
</dbReference>
<dbReference type="GO" id="GO:0006260">
    <property type="term" value="P:DNA replication"/>
    <property type="evidence" value="ECO:0007669"/>
    <property type="project" value="InterPro"/>
</dbReference>